<dbReference type="Pfam" id="PF00924">
    <property type="entry name" value="MS_channel_2nd"/>
    <property type="match status" value="1"/>
</dbReference>
<evidence type="ECO:0000256" key="5">
    <source>
        <dbReference type="ARBA" id="ARBA00022989"/>
    </source>
</evidence>
<dbReference type="Gene3D" id="1.10.287.1260">
    <property type="match status" value="1"/>
</dbReference>
<dbReference type="Pfam" id="PF21082">
    <property type="entry name" value="MS_channel_3rd"/>
    <property type="match status" value="1"/>
</dbReference>
<sequence>MTRSIFILLGLVTALALPVASAQDAPPPEASAEQEAPADPEALTATDRVIDVSEAPRDEDIAARISSTLEATDQFTGLTVRASSGVVTLRGTAATQNAKDLATKLAERTDGVAAVMNNLAIDKGPVWTLAPAQREIESISRATVRALPLIGIGLIVLAVSFLLARLISSLAVRTIFDKDDSALLRNVVRKLIAIVIGLIGIYLFLRISGLTRVALTVVSGTGILGLVLGFAFRDIAENFLASLLLSVQRPFRMGDVIEVDGHTGVVRKVTTRGTLLIDFDGNHIQIANSTVYKNTIKNFTANPKVRGSFSVGIGYEDDIATAQQVIRDMLEKHPAVLEDPEPLILVTELGAATVNLKVYFWLNGHEHSVLKVTSSVIRLAAGALTREGITMPDEAREVIFPQGVPVTISKDGDSPRPAASSHAPASAEPKPRPTHDDDTVATEAEGDLSPETKDLEKQADASRDPDEGANVLEEQ</sequence>
<dbReference type="PANTHER" id="PTHR30221:SF1">
    <property type="entry name" value="SMALL-CONDUCTANCE MECHANOSENSITIVE CHANNEL"/>
    <property type="match status" value="1"/>
</dbReference>
<feature type="compositionally biased region" description="Basic and acidic residues" evidence="7">
    <location>
        <begin position="429"/>
        <end position="438"/>
    </location>
</feature>
<gene>
    <name evidence="11" type="ORF">SNEC2469_LOCUS30821</name>
</gene>
<dbReference type="Gene3D" id="3.30.1340.30">
    <property type="match status" value="1"/>
</dbReference>
<dbReference type="AlphaFoldDB" id="A0A813BK68"/>
<dbReference type="Proteomes" id="UP000601435">
    <property type="component" value="Unassembled WGS sequence"/>
</dbReference>
<dbReference type="InterPro" id="IPR045275">
    <property type="entry name" value="MscS_archaea/bacteria_type"/>
</dbReference>
<evidence type="ECO:0000256" key="3">
    <source>
        <dbReference type="ARBA" id="ARBA00022475"/>
    </source>
</evidence>
<evidence type="ECO:0000256" key="9">
    <source>
        <dbReference type="SAM" id="SignalP"/>
    </source>
</evidence>
<keyword evidence="6 8" id="KW-0472">Membrane</keyword>
<dbReference type="PANTHER" id="PTHR30221">
    <property type="entry name" value="SMALL-CONDUCTANCE MECHANOSENSITIVE CHANNEL"/>
    <property type="match status" value="1"/>
</dbReference>
<dbReference type="PROSITE" id="PS50914">
    <property type="entry name" value="BON"/>
    <property type="match status" value="1"/>
</dbReference>
<dbReference type="Pfam" id="PF04972">
    <property type="entry name" value="BON"/>
    <property type="match status" value="1"/>
</dbReference>
<keyword evidence="5 8" id="KW-1133">Transmembrane helix</keyword>
<evidence type="ECO:0000256" key="1">
    <source>
        <dbReference type="ARBA" id="ARBA00004651"/>
    </source>
</evidence>
<comment type="caution">
    <text evidence="11">The sequence shown here is derived from an EMBL/GenBank/DDBJ whole genome shotgun (WGS) entry which is preliminary data.</text>
</comment>
<evidence type="ECO:0000256" key="4">
    <source>
        <dbReference type="ARBA" id="ARBA00022692"/>
    </source>
</evidence>
<dbReference type="InterPro" id="IPR007055">
    <property type="entry name" value="BON_dom"/>
</dbReference>
<dbReference type="Gene3D" id="3.30.70.100">
    <property type="match status" value="1"/>
</dbReference>
<dbReference type="Gene3D" id="2.30.30.60">
    <property type="match status" value="1"/>
</dbReference>
<feature type="region of interest" description="Disordered" evidence="7">
    <location>
        <begin position="23"/>
        <end position="48"/>
    </location>
</feature>
<keyword evidence="3" id="KW-1003">Cell membrane</keyword>
<keyword evidence="9" id="KW-0732">Signal</keyword>
<feature type="transmembrane region" description="Helical" evidence="8">
    <location>
        <begin position="213"/>
        <end position="232"/>
    </location>
</feature>
<feature type="chain" id="PRO_5032281275" description="BON domain-containing protein" evidence="9">
    <location>
        <begin position="23"/>
        <end position="475"/>
    </location>
</feature>
<dbReference type="InterPro" id="IPR049278">
    <property type="entry name" value="MS_channel_C"/>
</dbReference>
<dbReference type="GO" id="GO:0005886">
    <property type="term" value="C:plasma membrane"/>
    <property type="evidence" value="ECO:0007669"/>
    <property type="project" value="UniProtKB-SubCell"/>
</dbReference>
<feature type="compositionally biased region" description="Basic and acidic residues" evidence="7">
    <location>
        <begin position="450"/>
        <end position="466"/>
    </location>
</feature>
<feature type="transmembrane region" description="Helical" evidence="8">
    <location>
        <begin position="187"/>
        <end position="207"/>
    </location>
</feature>
<feature type="transmembrane region" description="Helical" evidence="8">
    <location>
        <begin position="146"/>
        <end position="167"/>
    </location>
</feature>
<keyword evidence="4 8" id="KW-0812">Transmembrane</keyword>
<evidence type="ECO:0000256" key="2">
    <source>
        <dbReference type="ARBA" id="ARBA00008017"/>
    </source>
</evidence>
<dbReference type="InterPro" id="IPR011014">
    <property type="entry name" value="MscS_channel_TM-2"/>
</dbReference>
<feature type="region of interest" description="Disordered" evidence="7">
    <location>
        <begin position="405"/>
        <end position="475"/>
    </location>
</feature>
<feature type="compositionally biased region" description="Low complexity" evidence="7">
    <location>
        <begin position="415"/>
        <end position="428"/>
    </location>
</feature>
<protein>
    <recommendedName>
        <fullName evidence="10">BON domain-containing protein</fullName>
    </recommendedName>
</protein>
<dbReference type="GO" id="GO:0008381">
    <property type="term" value="F:mechanosensitive monoatomic ion channel activity"/>
    <property type="evidence" value="ECO:0007669"/>
    <property type="project" value="InterPro"/>
</dbReference>
<feature type="signal peptide" evidence="9">
    <location>
        <begin position="1"/>
        <end position="22"/>
    </location>
</feature>
<evidence type="ECO:0000256" key="6">
    <source>
        <dbReference type="ARBA" id="ARBA00023136"/>
    </source>
</evidence>
<feature type="compositionally biased region" description="Low complexity" evidence="7">
    <location>
        <begin position="23"/>
        <end position="42"/>
    </location>
</feature>
<organism evidence="11 12">
    <name type="scientific">Symbiodinium necroappetens</name>
    <dbReference type="NCBI Taxonomy" id="1628268"/>
    <lineage>
        <taxon>Eukaryota</taxon>
        <taxon>Sar</taxon>
        <taxon>Alveolata</taxon>
        <taxon>Dinophyceae</taxon>
        <taxon>Suessiales</taxon>
        <taxon>Symbiodiniaceae</taxon>
        <taxon>Symbiodinium</taxon>
    </lineage>
</organism>
<reference evidence="11" key="1">
    <citation type="submission" date="2021-02" db="EMBL/GenBank/DDBJ databases">
        <authorList>
            <person name="Dougan E. K."/>
            <person name="Rhodes N."/>
            <person name="Thang M."/>
            <person name="Chan C."/>
        </authorList>
    </citation>
    <scope>NUCLEOTIDE SEQUENCE</scope>
</reference>
<dbReference type="InterPro" id="IPR023408">
    <property type="entry name" value="MscS_beta-dom_sf"/>
</dbReference>
<evidence type="ECO:0000259" key="10">
    <source>
        <dbReference type="PROSITE" id="PS50914"/>
    </source>
</evidence>
<evidence type="ECO:0000313" key="11">
    <source>
        <dbReference type="EMBL" id="CAE7908026.1"/>
    </source>
</evidence>
<dbReference type="InterPro" id="IPR006685">
    <property type="entry name" value="MscS_channel_2nd"/>
</dbReference>
<evidence type="ECO:0000256" key="7">
    <source>
        <dbReference type="SAM" id="MobiDB-lite"/>
    </source>
</evidence>
<dbReference type="OrthoDB" id="37659at2759"/>
<comment type="similarity">
    <text evidence="2">Belongs to the MscS (TC 1.A.23) family.</text>
</comment>
<accession>A0A813BK68</accession>
<feature type="domain" description="BON" evidence="10">
    <location>
        <begin position="57"/>
        <end position="123"/>
    </location>
</feature>
<name>A0A813BK68_9DINO</name>
<evidence type="ECO:0000313" key="12">
    <source>
        <dbReference type="Proteomes" id="UP000601435"/>
    </source>
</evidence>
<dbReference type="InterPro" id="IPR010920">
    <property type="entry name" value="LSM_dom_sf"/>
</dbReference>
<evidence type="ECO:0000256" key="8">
    <source>
        <dbReference type="SAM" id="Phobius"/>
    </source>
</evidence>
<proteinExistence type="inferred from homology"/>
<dbReference type="EMBL" id="CAJNJA010072831">
    <property type="protein sequence ID" value="CAE7908026.1"/>
    <property type="molecule type" value="Genomic_DNA"/>
</dbReference>
<dbReference type="SUPFAM" id="SSF82861">
    <property type="entry name" value="Mechanosensitive channel protein MscS (YggB), transmembrane region"/>
    <property type="match status" value="1"/>
</dbReference>
<dbReference type="SUPFAM" id="SSF50182">
    <property type="entry name" value="Sm-like ribonucleoproteins"/>
    <property type="match status" value="1"/>
</dbReference>
<keyword evidence="12" id="KW-1185">Reference proteome</keyword>
<comment type="subcellular location">
    <subcellularLocation>
        <location evidence="1">Cell membrane</location>
        <topology evidence="1">Multi-pass membrane protein</topology>
    </subcellularLocation>
</comment>
<dbReference type="InterPro" id="IPR011066">
    <property type="entry name" value="MscS_channel_C_sf"/>
</dbReference>
<dbReference type="SUPFAM" id="SSF82689">
    <property type="entry name" value="Mechanosensitive channel protein MscS (YggB), C-terminal domain"/>
    <property type="match status" value="1"/>
</dbReference>